<dbReference type="Proteomes" id="UP000321805">
    <property type="component" value="Chromosome"/>
</dbReference>
<dbReference type="InterPro" id="IPR036770">
    <property type="entry name" value="Ankyrin_rpt-contain_sf"/>
</dbReference>
<reference evidence="4 5" key="1">
    <citation type="journal article" date="2018" name="J. Microbiol.">
        <title>Baekduia soli gen. nov., sp. nov., a novel bacterium isolated from the soil of Baekdu Mountain and proposal of a novel family name, Baekduiaceae fam. nov.</title>
        <authorList>
            <person name="An D.S."/>
            <person name="Siddiqi M.Z."/>
            <person name="Kim K.H."/>
            <person name="Yu H.S."/>
            <person name="Im W.T."/>
        </authorList>
    </citation>
    <scope>NUCLEOTIDE SEQUENCE [LARGE SCALE GENOMIC DNA]</scope>
    <source>
        <strain evidence="4 5">BR7-21</strain>
    </source>
</reference>
<dbReference type="SMART" id="SM00248">
    <property type="entry name" value="ANK"/>
    <property type="match status" value="6"/>
</dbReference>
<dbReference type="KEGG" id="bsol:FSW04_14255"/>
<feature type="repeat" description="ANK" evidence="3">
    <location>
        <begin position="189"/>
        <end position="221"/>
    </location>
</feature>
<keyword evidence="2 3" id="KW-0040">ANK repeat</keyword>
<evidence type="ECO:0000256" key="2">
    <source>
        <dbReference type="ARBA" id="ARBA00023043"/>
    </source>
</evidence>
<feature type="repeat" description="ANK" evidence="3">
    <location>
        <begin position="369"/>
        <end position="401"/>
    </location>
</feature>
<evidence type="ECO:0000256" key="3">
    <source>
        <dbReference type="PROSITE-ProRule" id="PRU00023"/>
    </source>
</evidence>
<dbReference type="AlphaFoldDB" id="A0A5B8U6J2"/>
<organism evidence="4 5">
    <name type="scientific">Baekduia soli</name>
    <dbReference type="NCBI Taxonomy" id="496014"/>
    <lineage>
        <taxon>Bacteria</taxon>
        <taxon>Bacillati</taxon>
        <taxon>Actinomycetota</taxon>
        <taxon>Thermoleophilia</taxon>
        <taxon>Solirubrobacterales</taxon>
        <taxon>Baekduiaceae</taxon>
        <taxon>Baekduia</taxon>
    </lineage>
</organism>
<keyword evidence="5" id="KW-1185">Reference proteome</keyword>
<evidence type="ECO:0000256" key="1">
    <source>
        <dbReference type="ARBA" id="ARBA00022737"/>
    </source>
</evidence>
<protein>
    <submittedName>
        <fullName evidence="4">Ankyrin repeat domain-containing protein</fullName>
    </submittedName>
</protein>
<dbReference type="EMBL" id="CP042430">
    <property type="protein sequence ID" value="QEC48620.1"/>
    <property type="molecule type" value="Genomic_DNA"/>
</dbReference>
<dbReference type="Gene3D" id="1.25.40.20">
    <property type="entry name" value="Ankyrin repeat-containing domain"/>
    <property type="match status" value="2"/>
</dbReference>
<dbReference type="PROSITE" id="PS50088">
    <property type="entry name" value="ANK_REPEAT"/>
    <property type="match status" value="4"/>
</dbReference>
<gene>
    <name evidence="4" type="ORF">FSW04_14255</name>
</gene>
<sequence>MGTPAPEPLGLDALHRRAKELARAHAAGDPAAVARAGAHRANPLKPLKVAGAQHVLARELGFDSWPRLRAYVQRVETHGTALEHAYHEDLGSYEGRAEGLLASARDGTPGALAPFEGTGAPLTSAGARTVVAQRHGFATWSALRRHVEDLREGGEPFARAYRAVEARADGALRELLDLFPDLVTARGTNGNDLLGMATATGDERVVDLLLERGSDPNHANAHGWTPLHQTAYSDQPRLARRLLDAGAWPEVSARGEGGTPLVAALFWGHRRVTEVLEPEGVLPRNLRAAAGLGRLDVLDELVAADGTVSPAAGAHRGFYRPHSGFPPWAPSDDPQEVLDEALSWAARSDRVEALDVLVARGARVDADVYRGTALAWAAASGRVAAVGRLLALGADVDARGTFGGPDHGDGVTALHLAAQGGRREVVEALLAAGADPALRDAGHDGTAAGWAQVGGHDALAALLCEREG</sequence>
<dbReference type="RefSeq" id="WP_146920364.1">
    <property type="nucleotide sequence ID" value="NZ_CP042430.1"/>
</dbReference>
<dbReference type="OrthoDB" id="928522at2"/>
<evidence type="ECO:0000313" key="4">
    <source>
        <dbReference type="EMBL" id="QEC48620.1"/>
    </source>
</evidence>
<dbReference type="InterPro" id="IPR002110">
    <property type="entry name" value="Ankyrin_rpt"/>
</dbReference>
<keyword evidence="1" id="KW-0677">Repeat</keyword>
<feature type="repeat" description="ANK" evidence="3">
    <location>
        <begin position="409"/>
        <end position="441"/>
    </location>
</feature>
<dbReference type="Pfam" id="PF12796">
    <property type="entry name" value="Ank_2"/>
    <property type="match status" value="2"/>
</dbReference>
<dbReference type="SUPFAM" id="SSF48403">
    <property type="entry name" value="Ankyrin repeat"/>
    <property type="match status" value="1"/>
</dbReference>
<proteinExistence type="predicted"/>
<accession>A0A5B8U6J2</accession>
<evidence type="ECO:0000313" key="5">
    <source>
        <dbReference type="Proteomes" id="UP000321805"/>
    </source>
</evidence>
<feature type="repeat" description="ANK" evidence="3">
    <location>
        <begin position="222"/>
        <end position="254"/>
    </location>
</feature>
<name>A0A5B8U6J2_9ACTN</name>
<dbReference type="Pfam" id="PF00023">
    <property type="entry name" value="Ank"/>
    <property type="match status" value="1"/>
</dbReference>
<dbReference type="PANTHER" id="PTHR24198">
    <property type="entry name" value="ANKYRIN REPEAT AND PROTEIN KINASE DOMAIN-CONTAINING PROTEIN"/>
    <property type="match status" value="1"/>
</dbReference>
<dbReference type="PANTHER" id="PTHR24198:SF165">
    <property type="entry name" value="ANKYRIN REPEAT-CONTAINING PROTEIN-RELATED"/>
    <property type="match status" value="1"/>
</dbReference>
<dbReference type="PROSITE" id="PS50297">
    <property type="entry name" value="ANK_REP_REGION"/>
    <property type="match status" value="3"/>
</dbReference>